<dbReference type="InterPro" id="IPR002557">
    <property type="entry name" value="Chitin-bd_dom"/>
</dbReference>
<evidence type="ECO:0000313" key="3">
    <source>
        <dbReference type="Proteomes" id="UP000015103"/>
    </source>
</evidence>
<accession>T1HV73</accession>
<feature type="compositionally biased region" description="Low complexity" evidence="1">
    <location>
        <begin position="147"/>
        <end position="160"/>
    </location>
</feature>
<protein>
    <submittedName>
        <fullName evidence="2">Chitin-binding type-2 domain-containing protein</fullName>
    </submittedName>
</protein>
<dbReference type="HOGENOM" id="CLU_763581_0_0_1"/>
<organism evidence="2 3">
    <name type="scientific">Rhodnius prolixus</name>
    <name type="common">Triatomid bug</name>
    <dbReference type="NCBI Taxonomy" id="13249"/>
    <lineage>
        <taxon>Eukaryota</taxon>
        <taxon>Metazoa</taxon>
        <taxon>Ecdysozoa</taxon>
        <taxon>Arthropoda</taxon>
        <taxon>Hexapoda</taxon>
        <taxon>Insecta</taxon>
        <taxon>Pterygota</taxon>
        <taxon>Neoptera</taxon>
        <taxon>Paraneoptera</taxon>
        <taxon>Hemiptera</taxon>
        <taxon>Heteroptera</taxon>
        <taxon>Panheteroptera</taxon>
        <taxon>Cimicomorpha</taxon>
        <taxon>Reduviidae</taxon>
        <taxon>Triatominae</taxon>
        <taxon>Rhodnius</taxon>
    </lineage>
</organism>
<dbReference type="GO" id="GO:0008061">
    <property type="term" value="F:chitin binding"/>
    <property type="evidence" value="ECO:0007669"/>
    <property type="project" value="InterPro"/>
</dbReference>
<dbReference type="OMA" id="RPIGYYA"/>
<proteinExistence type="predicted"/>
<dbReference type="Proteomes" id="UP000015103">
    <property type="component" value="Unassembled WGS sequence"/>
</dbReference>
<feature type="region of interest" description="Disordered" evidence="1">
    <location>
        <begin position="121"/>
        <end position="174"/>
    </location>
</feature>
<dbReference type="PROSITE" id="PS50940">
    <property type="entry name" value="CHIT_BIND_II"/>
    <property type="match status" value="1"/>
</dbReference>
<keyword evidence="3" id="KW-1185">Reference proteome</keyword>
<dbReference type="AlphaFoldDB" id="T1HV73"/>
<dbReference type="GO" id="GO:0005576">
    <property type="term" value="C:extracellular region"/>
    <property type="evidence" value="ECO:0007669"/>
    <property type="project" value="InterPro"/>
</dbReference>
<feature type="compositionally biased region" description="Polar residues" evidence="1">
    <location>
        <begin position="162"/>
        <end position="174"/>
    </location>
</feature>
<dbReference type="InterPro" id="IPR036508">
    <property type="entry name" value="Chitin-bd_dom_sf"/>
</dbReference>
<evidence type="ECO:0000313" key="2">
    <source>
        <dbReference type="EnsemblMetazoa" id="RPRC007943-PA"/>
    </source>
</evidence>
<sequence length="363" mass="40604">MRILDREKVDMIQRVLASPDIPITSFSCQGRPIGYYADVETNCQVYHMCGEGGRQYTYSCPNTTLFHQRMLICAHWYQVNCNRSMADYAANLLIGQRDKPFVDDYITSNLGEELQELEPIANPRNAKALKTTHKSLNRIEQMKRNQDTSSSSIDSSADSLDLQRSPSGSIASHSFNSRNRLTTFRDSERANFKGAVAVKPTSVTEPTGSVQFSPTNVSFRSTIETPNSEAILARTAPMTSSQPAHRTEPAFKQTEATTPRILEVERPSRDLLPPLATDSEHTNTIELRLEDPRRALYIPRADILNSNGQQSPENKPIVVTINLRGQTGFRSTAVDKQKLTHCSRCHPAFVIDKKNCSPCLLIS</sequence>
<dbReference type="Pfam" id="PF01607">
    <property type="entry name" value="CBM_14"/>
    <property type="match status" value="1"/>
</dbReference>
<dbReference type="SUPFAM" id="SSF57625">
    <property type="entry name" value="Invertebrate chitin-binding proteins"/>
    <property type="match status" value="1"/>
</dbReference>
<evidence type="ECO:0000256" key="1">
    <source>
        <dbReference type="SAM" id="MobiDB-lite"/>
    </source>
</evidence>
<dbReference type="SMART" id="SM00494">
    <property type="entry name" value="ChtBD2"/>
    <property type="match status" value="1"/>
</dbReference>
<dbReference type="PANTHER" id="PTHR22933">
    <property type="entry name" value="FI18007P1-RELATED"/>
    <property type="match status" value="1"/>
</dbReference>
<reference evidence="2" key="1">
    <citation type="submission" date="2015-05" db="UniProtKB">
        <authorList>
            <consortium name="EnsemblMetazoa"/>
        </authorList>
    </citation>
    <scope>IDENTIFICATION</scope>
</reference>
<dbReference type="EnsemblMetazoa" id="RPRC007943-RA">
    <property type="protein sequence ID" value="RPRC007943-PA"/>
    <property type="gene ID" value="RPRC007943"/>
</dbReference>
<dbReference type="VEuPathDB" id="VectorBase:RPRC007943"/>
<dbReference type="PANTHER" id="PTHR22933:SF44">
    <property type="entry name" value="RE15157P"/>
    <property type="match status" value="1"/>
</dbReference>
<dbReference type="InParanoid" id="T1HV73"/>
<dbReference type="eggNOG" id="ENOG502S9CW">
    <property type="taxonomic scope" value="Eukaryota"/>
</dbReference>
<name>T1HV73_RHOPR</name>
<dbReference type="InterPro" id="IPR052976">
    <property type="entry name" value="Scoloptoxin-like"/>
</dbReference>
<dbReference type="EMBL" id="ACPB03024493">
    <property type="status" value="NOT_ANNOTATED_CDS"/>
    <property type="molecule type" value="Genomic_DNA"/>
</dbReference>
<dbReference type="Gene3D" id="2.170.140.10">
    <property type="entry name" value="Chitin binding domain"/>
    <property type="match status" value="1"/>
</dbReference>